<dbReference type="Pfam" id="PF13517">
    <property type="entry name" value="FG-GAP_3"/>
    <property type="match status" value="1"/>
</dbReference>
<dbReference type="SUPFAM" id="SSF69318">
    <property type="entry name" value="Integrin alpha N-terminal domain"/>
    <property type="match status" value="1"/>
</dbReference>
<reference evidence="3 4" key="1">
    <citation type="submission" date="2024-02" db="EMBL/GenBank/DDBJ databases">
        <title>Roseovarius strain W115 nov., isolated from a marine algae.</title>
        <authorList>
            <person name="Lee M.W."/>
            <person name="Lee J.K."/>
            <person name="Kim J.M."/>
            <person name="Choi D.G."/>
            <person name="Baek J.H."/>
            <person name="Bayburt H."/>
            <person name="Jung J.J."/>
            <person name="Han D.M."/>
            <person name="Jeon C.O."/>
        </authorList>
    </citation>
    <scope>NUCLEOTIDE SEQUENCE [LARGE SCALE GENOMIC DNA]</scope>
    <source>
        <strain evidence="3 4">W115</strain>
    </source>
</reference>
<dbReference type="InterPro" id="IPR031325">
    <property type="entry name" value="RHS_repeat"/>
</dbReference>
<proteinExistence type="predicted"/>
<evidence type="ECO:0000313" key="3">
    <source>
        <dbReference type="EMBL" id="WYK19842.1"/>
    </source>
</evidence>
<keyword evidence="1" id="KW-0732">Signal</keyword>
<organism evidence="3 4">
    <name type="scientific">Roseovarius rhodophyticola</name>
    <dbReference type="NCBI Taxonomy" id="3080827"/>
    <lineage>
        <taxon>Bacteria</taxon>
        <taxon>Pseudomonadati</taxon>
        <taxon>Pseudomonadota</taxon>
        <taxon>Alphaproteobacteria</taxon>
        <taxon>Rhodobacterales</taxon>
        <taxon>Roseobacteraceae</taxon>
        <taxon>Roseovarius</taxon>
    </lineage>
</organism>
<dbReference type="InterPro" id="IPR050708">
    <property type="entry name" value="T6SS_VgrG/RHS"/>
</dbReference>
<dbReference type="InterPro" id="IPR008979">
    <property type="entry name" value="Galactose-bd-like_sf"/>
</dbReference>
<dbReference type="Gene3D" id="2.180.10.10">
    <property type="entry name" value="RHS repeat-associated core"/>
    <property type="match status" value="4"/>
</dbReference>
<dbReference type="NCBIfam" id="TIGR03696">
    <property type="entry name" value="Rhs_assc_core"/>
    <property type="match status" value="1"/>
</dbReference>
<accession>A0ABZ2TJC6</accession>
<dbReference type="RefSeq" id="WP_339106880.1">
    <property type="nucleotide sequence ID" value="NZ_CP146606.1"/>
</dbReference>
<dbReference type="Pfam" id="PF05593">
    <property type="entry name" value="RHS_repeat"/>
    <property type="match status" value="3"/>
</dbReference>
<dbReference type="PANTHER" id="PTHR32305">
    <property type="match status" value="1"/>
</dbReference>
<sequence>MGTAFVDVNGDGLPDIVRGIDTEDNTATHPSQNVSSAIWLNTGSGWQLSTLKLPVFLAMYPDQYGRVFNFHESGVRFADVNGDGLVDVIRSFKEENGAQHPDYDENSVYLNQGDGTWATTTDWEMPKRYGAIPIIFTNPDNPSVTAGYNIADLNGDRLPEIVRSQVHNNPVKEYYLNIGNGWSEETYSLPFNLTQGYRAYSAGKALIDFDGDTIVDAWNLQFSGHITNQVSGGDARINTNDLPDIVVEVTEPEGGITTIDYDGYLATVQSTYSKIGTSTANPVVVTQTIADNGFGNTVTETFAYQDDHKYFDETDVRDRRFAGFGQVTKTTDLGKEITWYHQANGDDNASGETGDEEALIGRAYRTEITDLSDNLFTHSQTDYDTHDLGNGSTFVKLASEVILDYDGDSDEKARATSYTYSNTHGSVLSVTQHGEVNASSDGTWSDTGSDDRSTTYTYATGGDLVLPATETLKDDSNTTVAETRFYYDNQALGSVTTGNLTKQEAWISGGSYADQTFTHDTYGNVLTETDGEGNVTTYGYDSFNLHPTTITNDLSQATSYEYDYRTGQVATTTDVNGHVFVTTYDGFGRPTSETIPDPQTGSPVTKTAWTYTDTAGAVSVTQINHLTSVLSTDAITYLDGFGNVIQERQEGEGDYAVRDFSYGDNGLLETESLPYFSAGSARTTATTNTDLLSTYTYDALGRVTNVATVVGNTGTSYDQWEETVTDTAGTDKDFTYDAYGRLVTVTEHEGSNTFDTDYGYDSRDNLTKITDALGHERGIAYDGLSRRTSLEDLHDPSDTTFGTWTFSYDDASNLTSQTDPNGQTINWAYDDLNRQLTEDYTGAAGTEITYTYDSCTNGVGQLCSAANTDVTTAYTYTDNNLVESESKTIDSTTYTTNYDYDRQGNQTELTYPNGDVVRYTHNAAGAVETVEEKENGGSFTDLIVDIDYGPHGKETYIERASGIASTYTFDAGELYRLRSIDTGPGSGGPGAELQALEAELFATEVVETPVVPEVIEEPEVPPAQASSTKIEEAPEPAVSTTTEPAEVPVETEPIASSTTAIEAPAVIFDLATSSPTTTSSVLDTAIKTTTDKRVTKPTEITTTVNDRALRLAGKKPQIELKLENSQQARVLQKYHRERVEGMKALGMEGTKAYRAAMHGYDQAELALTKDRYIEMPGAPVHSAAREWATMEAKKLGKTLQEIVRPAEAGAYLFNTEDFESCSTLPCSFDNLSTWGGVTASIDSGSQVEGTKSLKEVVTGSGSGALELTDQNEDEIYVQFKVYVPSNMTWGASGYYSLLRLEDVADGTVFSMALEDWGDARLTINGDVLPWTNTGVNLTKGAVNTVEVRFKKGATDGAVDIWVDNTTAGSPDYSSGNVNTGTDNVDDIHVGVTYSPEAVSTTYYDDAVFDTAFIGDTSGGGGGPLPGEATTFTQDLTYTYDNVGNITKIVDVSDSFSEGTTDYTYDDLNRLTNATMSFGAAGNFNRSYTYNEIGNITNKHGTAYTYDGLGAGGSSGSSYTLYDDAIASGWADWSWNSTNNPSDTSPVSNGSYSLEATYSASWGSLALYNSSIDLSAYDDLTFELNVGNNTGTELYLYFRENAWPDPILGGPVLLSQHLGGFQANTWQTVTVPLSTLGIDGHNSSLQFTIEAAAPTTINVDDIKFVGSGGGIGSSATNANPHAATNIGGTTYTYDDNGNVLTNSAGLQNTWNYRNELIESGDGTATTTFVYDHTGQRIKKTSPTNTATYYPFSHYEVRDGDVSTHIYLGGRLAATREDGTIIDVHTDHLGSTHTVTNEHARLEQVLGYYPYGEERTNGTFGTTENNNRYTGYDHDEETGLNYAGARYQSGPEARFTSQDPVALKIGDWGDMNADAAIPLPDYFRDPQRFNTYAYAGNNPIKNVDLTGKDYGEVALAGFVGAWGGSIGLRFDPSKGRLDVVGSSVYGGGGSAELSATYNSGELPSEPHYVTTGAEFTVQTPVPGLVVKGGADVAMSTNNPGAYEESINIGAGLGAGLSAGGGSTLGVRLFDLSSGENIFSDVWNYVRSVPADLQQSQRTIDDKVNSDDYSE</sequence>
<dbReference type="NCBIfam" id="TIGR01643">
    <property type="entry name" value="YD_repeat_2x"/>
    <property type="match status" value="2"/>
</dbReference>
<evidence type="ECO:0000256" key="2">
    <source>
        <dbReference type="SAM" id="MobiDB-lite"/>
    </source>
</evidence>
<evidence type="ECO:0000313" key="4">
    <source>
        <dbReference type="Proteomes" id="UP001281305"/>
    </source>
</evidence>
<dbReference type="EMBL" id="CP146606">
    <property type="protein sequence ID" value="WYK19842.1"/>
    <property type="molecule type" value="Genomic_DNA"/>
</dbReference>
<dbReference type="InterPro" id="IPR006530">
    <property type="entry name" value="YD"/>
</dbReference>
<dbReference type="PANTHER" id="PTHR32305:SF15">
    <property type="entry name" value="PROTEIN RHSA-RELATED"/>
    <property type="match status" value="1"/>
</dbReference>
<name>A0ABZ2TJC6_9RHOB</name>
<dbReference type="InterPro" id="IPR022385">
    <property type="entry name" value="Rhs_assc_core"/>
</dbReference>
<feature type="region of interest" description="Disordered" evidence="2">
    <location>
        <begin position="1018"/>
        <end position="1048"/>
    </location>
</feature>
<keyword evidence="4" id="KW-1185">Reference proteome</keyword>
<protein>
    <submittedName>
        <fullName evidence="3">RHS repeat-associated core domain-containing protein</fullName>
    </submittedName>
</protein>
<gene>
    <name evidence="3" type="ORF">RZS32_008375</name>
</gene>
<dbReference type="Proteomes" id="UP001281305">
    <property type="component" value="Chromosome"/>
</dbReference>
<dbReference type="SUPFAM" id="SSF49785">
    <property type="entry name" value="Galactose-binding domain-like"/>
    <property type="match status" value="1"/>
</dbReference>
<evidence type="ECO:0000256" key="1">
    <source>
        <dbReference type="ARBA" id="ARBA00022729"/>
    </source>
</evidence>
<dbReference type="InterPro" id="IPR028994">
    <property type="entry name" value="Integrin_alpha_N"/>
</dbReference>
<feature type="compositionally biased region" description="Low complexity" evidence="2">
    <location>
        <begin position="1038"/>
        <end position="1048"/>
    </location>
</feature>
<dbReference type="InterPro" id="IPR013517">
    <property type="entry name" value="FG-GAP"/>
</dbReference>